<dbReference type="Proteomes" id="UP001290455">
    <property type="component" value="Unassembled WGS sequence"/>
</dbReference>
<evidence type="ECO:0000313" key="2">
    <source>
        <dbReference type="EMBL" id="MDZ5474172.1"/>
    </source>
</evidence>
<comment type="caution">
    <text evidence="2">The sequence shown here is derived from an EMBL/GenBank/DDBJ whole genome shotgun (WGS) entry which is preliminary data.</text>
</comment>
<dbReference type="EMBL" id="JAXOFX010000021">
    <property type="protein sequence ID" value="MDZ5474172.1"/>
    <property type="molecule type" value="Genomic_DNA"/>
</dbReference>
<dbReference type="PROSITE" id="PS51257">
    <property type="entry name" value="PROKAR_LIPOPROTEIN"/>
    <property type="match status" value="1"/>
</dbReference>
<protein>
    <submittedName>
        <fullName evidence="2">FixH family protein</fullName>
    </submittedName>
</protein>
<dbReference type="RefSeq" id="WP_322448466.1">
    <property type="nucleotide sequence ID" value="NZ_JAXOFX010000021.1"/>
</dbReference>
<evidence type="ECO:0000313" key="3">
    <source>
        <dbReference type="Proteomes" id="UP001290455"/>
    </source>
</evidence>
<organism evidence="2 3">
    <name type="scientific">Robertmurraya mangrovi</name>
    <dbReference type="NCBI Taxonomy" id="3098077"/>
    <lineage>
        <taxon>Bacteria</taxon>
        <taxon>Bacillati</taxon>
        <taxon>Bacillota</taxon>
        <taxon>Bacilli</taxon>
        <taxon>Bacillales</taxon>
        <taxon>Bacillaceae</taxon>
        <taxon>Robertmurraya</taxon>
    </lineage>
</organism>
<dbReference type="Pfam" id="PF13115">
    <property type="entry name" value="YtkA"/>
    <property type="match status" value="1"/>
</dbReference>
<sequence>MKKWIIILLIMALSGCGVKEDELPELIEVKFRTNPEEIKINEEVQLVATVVQGKEQVDDASKVQFELWKEGTSEDQHLKLSTKHQKDGIYIVKYTFEEPGKYYIISHTTARGLHVMPKNEFIVK</sequence>
<feature type="domain" description="YtkA-like" evidence="1">
    <location>
        <begin position="28"/>
        <end position="107"/>
    </location>
</feature>
<proteinExistence type="predicted"/>
<evidence type="ECO:0000259" key="1">
    <source>
        <dbReference type="Pfam" id="PF13115"/>
    </source>
</evidence>
<dbReference type="InterPro" id="IPR032693">
    <property type="entry name" value="YtkA-like_dom"/>
</dbReference>
<gene>
    <name evidence="2" type="ORF">SM124_20980</name>
</gene>
<keyword evidence="3" id="KW-1185">Reference proteome</keyword>
<reference evidence="2 3" key="1">
    <citation type="submission" date="2023-11" db="EMBL/GenBank/DDBJ databases">
        <title>Bacillus jintuensis, isolated from a mudflat on the Beibu Gulf coast.</title>
        <authorList>
            <person name="Li M."/>
        </authorList>
    </citation>
    <scope>NUCLEOTIDE SEQUENCE [LARGE SCALE GENOMIC DNA]</scope>
    <source>
        <strain evidence="2 3">31A1R</strain>
    </source>
</reference>
<accession>A0ABU5J494</accession>
<name>A0ABU5J494_9BACI</name>